<evidence type="ECO:0000256" key="1">
    <source>
        <dbReference type="ARBA" id="ARBA00004115"/>
    </source>
</evidence>
<evidence type="ECO:0000256" key="8">
    <source>
        <dbReference type="ARBA" id="ARBA00023136"/>
    </source>
</evidence>
<name>A0A9D4H4D1_DREPO</name>
<keyword evidence="9" id="KW-0325">Glycoprotein</keyword>
<protein>
    <recommendedName>
        <fullName evidence="3">ER membrane protein complex subunit 1</fullName>
    </recommendedName>
</protein>
<reference evidence="11" key="1">
    <citation type="journal article" date="2019" name="bioRxiv">
        <title>The Genome of the Zebra Mussel, Dreissena polymorpha: A Resource for Invasive Species Research.</title>
        <authorList>
            <person name="McCartney M.A."/>
            <person name="Auch B."/>
            <person name="Kono T."/>
            <person name="Mallez S."/>
            <person name="Zhang Y."/>
            <person name="Obille A."/>
            <person name="Becker A."/>
            <person name="Abrahante J.E."/>
            <person name="Garbe J."/>
            <person name="Badalamenti J.P."/>
            <person name="Herman A."/>
            <person name="Mangelson H."/>
            <person name="Liachko I."/>
            <person name="Sullivan S."/>
            <person name="Sone E.D."/>
            <person name="Koren S."/>
            <person name="Silverstein K.A.T."/>
            <person name="Beckman K.B."/>
            <person name="Gohl D.M."/>
        </authorList>
    </citation>
    <scope>NUCLEOTIDE SEQUENCE</scope>
    <source>
        <strain evidence="11">Duluth1</strain>
        <tissue evidence="11">Whole animal</tissue>
    </source>
</reference>
<evidence type="ECO:0000256" key="5">
    <source>
        <dbReference type="ARBA" id="ARBA00022729"/>
    </source>
</evidence>
<dbReference type="PANTHER" id="PTHR21573">
    <property type="entry name" value="ER MEMBRANE PROTEIN COMPLEX SUBUNIT 1"/>
    <property type="match status" value="1"/>
</dbReference>
<dbReference type="EMBL" id="JAIWYP010000005">
    <property type="protein sequence ID" value="KAH3825122.1"/>
    <property type="molecule type" value="Genomic_DNA"/>
</dbReference>
<proteinExistence type="inferred from homology"/>
<dbReference type="InterPro" id="IPR026895">
    <property type="entry name" value="EMC1"/>
</dbReference>
<evidence type="ECO:0000256" key="3">
    <source>
        <dbReference type="ARBA" id="ARBA00020824"/>
    </source>
</evidence>
<dbReference type="Proteomes" id="UP000828390">
    <property type="component" value="Unassembled WGS sequence"/>
</dbReference>
<comment type="similarity">
    <text evidence="2">Belongs to the EMC1 family.</text>
</comment>
<feature type="domain" description="ER membrane protein complex subunit 1 C-terminal" evidence="10">
    <location>
        <begin position="18"/>
        <end position="67"/>
    </location>
</feature>
<evidence type="ECO:0000256" key="4">
    <source>
        <dbReference type="ARBA" id="ARBA00022692"/>
    </source>
</evidence>
<organism evidence="11 12">
    <name type="scientific">Dreissena polymorpha</name>
    <name type="common">Zebra mussel</name>
    <name type="synonym">Mytilus polymorpha</name>
    <dbReference type="NCBI Taxonomy" id="45954"/>
    <lineage>
        <taxon>Eukaryota</taxon>
        <taxon>Metazoa</taxon>
        <taxon>Spiralia</taxon>
        <taxon>Lophotrochozoa</taxon>
        <taxon>Mollusca</taxon>
        <taxon>Bivalvia</taxon>
        <taxon>Autobranchia</taxon>
        <taxon>Heteroconchia</taxon>
        <taxon>Euheterodonta</taxon>
        <taxon>Imparidentia</taxon>
        <taxon>Neoheterodontei</taxon>
        <taxon>Myida</taxon>
        <taxon>Dreissenoidea</taxon>
        <taxon>Dreissenidae</taxon>
        <taxon>Dreissena</taxon>
    </lineage>
</organism>
<keyword evidence="7" id="KW-1133">Transmembrane helix</keyword>
<evidence type="ECO:0000313" key="12">
    <source>
        <dbReference type="Proteomes" id="UP000828390"/>
    </source>
</evidence>
<keyword evidence="5" id="KW-0732">Signal</keyword>
<keyword evidence="4" id="KW-0812">Transmembrane</keyword>
<comment type="caution">
    <text evidence="11">The sequence shown here is derived from an EMBL/GenBank/DDBJ whole genome shotgun (WGS) entry which is preliminary data.</text>
</comment>
<keyword evidence="12" id="KW-1185">Reference proteome</keyword>
<dbReference type="Pfam" id="PF07774">
    <property type="entry name" value="EMC1_C"/>
    <property type="match status" value="1"/>
</dbReference>
<evidence type="ECO:0000256" key="2">
    <source>
        <dbReference type="ARBA" id="ARBA00007904"/>
    </source>
</evidence>
<keyword evidence="8" id="KW-0472">Membrane</keyword>
<dbReference type="GO" id="GO:0034975">
    <property type="term" value="P:protein folding in endoplasmic reticulum"/>
    <property type="evidence" value="ECO:0007669"/>
    <property type="project" value="TreeGrafter"/>
</dbReference>
<keyword evidence="6" id="KW-0256">Endoplasmic reticulum</keyword>
<evidence type="ECO:0000256" key="6">
    <source>
        <dbReference type="ARBA" id="ARBA00022824"/>
    </source>
</evidence>
<accession>A0A9D4H4D1</accession>
<dbReference type="GO" id="GO:0072546">
    <property type="term" value="C:EMC complex"/>
    <property type="evidence" value="ECO:0007669"/>
    <property type="project" value="InterPro"/>
</dbReference>
<evidence type="ECO:0000313" key="11">
    <source>
        <dbReference type="EMBL" id="KAH3825122.1"/>
    </source>
</evidence>
<dbReference type="InterPro" id="IPR011678">
    <property type="entry name" value="EMC1_C"/>
</dbReference>
<reference evidence="11" key="2">
    <citation type="submission" date="2020-11" db="EMBL/GenBank/DDBJ databases">
        <authorList>
            <person name="McCartney M.A."/>
            <person name="Auch B."/>
            <person name="Kono T."/>
            <person name="Mallez S."/>
            <person name="Becker A."/>
            <person name="Gohl D.M."/>
            <person name="Silverstein K.A.T."/>
            <person name="Koren S."/>
            <person name="Bechman K.B."/>
            <person name="Herman A."/>
            <person name="Abrahante J.E."/>
            <person name="Garbe J."/>
        </authorList>
    </citation>
    <scope>NUCLEOTIDE SEQUENCE</scope>
    <source>
        <strain evidence="11">Duluth1</strain>
        <tissue evidence="11">Whole animal</tissue>
    </source>
</reference>
<evidence type="ECO:0000256" key="9">
    <source>
        <dbReference type="ARBA" id="ARBA00023180"/>
    </source>
</evidence>
<dbReference type="PANTHER" id="PTHR21573:SF0">
    <property type="entry name" value="ER MEMBRANE PROTEIN COMPLEX SUBUNIT 1"/>
    <property type="match status" value="1"/>
</dbReference>
<evidence type="ECO:0000256" key="7">
    <source>
        <dbReference type="ARBA" id="ARBA00022989"/>
    </source>
</evidence>
<dbReference type="AlphaFoldDB" id="A0A9D4H4D1"/>
<gene>
    <name evidence="11" type="ORF">DPMN_126995</name>
</gene>
<comment type="subcellular location">
    <subcellularLocation>
        <location evidence="1">Endoplasmic reticulum membrane</location>
        <topology evidence="1">Single-pass type I membrane protein</topology>
    </subcellularLocation>
</comment>
<sequence>MYSLSNPSPRKSACVCCRQVGTVPYIPELPVHTEGIINYYQTLSHIRGLHTSPTGLESTSLVLAYGLGKNIHEPCSAGPVKAVLGPKAAHDTGAPFPLVPFCILKIIRVILQLGR</sequence>
<evidence type="ECO:0000259" key="10">
    <source>
        <dbReference type="Pfam" id="PF07774"/>
    </source>
</evidence>